<dbReference type="InterPro" id="IPR005901">
    <property type="entry name" value="GLPGLI"/>
</dbReference>
<sequence>MNRLLILVILCAFLKINGQNSVRVFYQLESKSNVKQDSADLDLYVLDIDIPKKSSKFYNYTYLKNDSVYLSMKKESDVRGSVNFDTRKMKYPNFNIGVLKQNATYEMFQILDGDVFTYLDGKDAKWSILSEKIRIGDYDCQKATATVGGRKWEVFFTVEISLPFGPYKFGGLPGLIVQAKDDSNSYIFTMVGLEKTNQKDFVPKIFTKGIKTTKEKYYKAFNAYKIDPVKKLRENIITYPDGDYMKLAQPLPSDYIKSREAKMKKYLLENDNYIEIKK</sequence>
<name>A0A3N0XAX4_9FLAO</name>
<dbReference type="NCBIfam" id="TIGR01200">
    <property type="entry name" value="GLPGLI"/>
    <property type="match status" value="1"/>
</dbReference>
<reference evidence="2" key="1">
    <citation type="submission" date="2018-11" db="EMBL/GenBank/DDBJ databases">
        <title>Proposal to divide the Flavobacteriaceae and reorganize its genera based on Amino Acid Identity values calculated from whole genome sequences.</title>
        <authorList>
            <person name="Nicholson A.C."/>
            <person name="Gulvik C.A."/>
            <person name="Whitney A.M."/>
            <person name="Humrighouse B.W."/>
            <person name="Bell M."/>
            <person name="Holmes B."/>
            <person name="Steigerwalt A."/>
            <person name="Villarma A."/>
            <person name="Sheth M."/>
            <person name="Batra D."/>
            <person name="Pryor J."/>
            <person name="Bernardet J.-F."/>
            <person name="Hugo C."/>
            <person name="Kampfer P."/>
            <person name="Newman J."/>
            <person name="Mcquiston J.R."/>
        </authorList>
    </citation>
    <scope>NUCLEOTIDE SEQUENCE [LARGE SCALE GENOMIC DNA]</scope>
    <source>
        <strain evidence="2">DSM 22165</strain>
    </source>
</reference>
<evidence type="ECO:0000313" key="1">
    <source>
        <dbReference type="EMBL" id="ROI14463.1"/>
    </source>
</evidence>
<comment type="caution">
    <text evidence="1">The sequence shown here is derived from an EMBL/GenBank/DDBJ whole genome shotgun (WGS) entry which is preliminary data.</text>
</comment>
<proteinExistence type="predicted"/>
<dbReference type="Proteomes" id="UP000267623">
    <property type="component" value="Unassembled WGS sequence"/>
</dbReference>
<protein>
    <submittedName>
        <fullName evidence="1">GLPGLI family protein</fullName>
    </submittedName>
</protein>
<dbReference type="EMBL" id="RJTU01000020">
    <property type="protein sequence ID" value="ROI14463.1"/>
    <property type="molecule type" value="Genomic_DNA"/>
</dbReference>
<dbReference type="RefSeq" id="WP_123280638.1">
    <property type="nucleotide sequence ID" value="NZ_RJTU01000020.1"/>
</dbReference>
<organism evidence="1 2">
    <name type="scientific">Epilithonimonas hominis</name>
    <dbReference type="NCBI Taxonomy" id="420404"/>
    <lineage>
        <taxon>Bacteria</taxon>
        <taxon>Pseudomonadati</taxon>
        <taxon>Bacteroidota</taxon>
        <taxon>Flavobacteriia</taxon>
        <taxon>Flavobacteriales</taxon>
        <taxon>Weeksellaceae</taxon>
        <taxon>Chryseobacterium group</taxon>
        <taxon>Epilithonimonas</taxon>
    </lineage>
</organism>
<dbReference type="AlphaFoldDB" id="A0A3N0XAX4"/>
<accession>A0A3N0XAX4</accession>
<dbReference type="Pfam" id="PF22252">
    <property type="entry name" value="PNGase_F-II_N"/>
    <property type="match status" value="1"/>
</dbReference>
<evidence type="ECO:0000313" key="2">
    <source>
        <dbReference type="Proteomes" id="UP000267623"/>
    </source>
</evidence>
<gene>
    <name evidence="1" type="ORF">EGH73_03050</name>
</gene>
<reference evidence="2" key="2">
    <citation type="submission" date="2018-11" db="EMBL/GenBank/DDBJ databases">
        <title>Proposal to divide the Flavobacteriaceae and reorganize its genera based on Amino Acid Identity values calculated from whole genome sequences.</title>
        <authorList>
            <person name="Nicholson A.C."/>
            <person name="Gulvik C.A."/>
            <person name="Whitney A.M."/>
            <person name="Humrighouse B.W."/>
            <person name="Bell M."/>
            <person name="Holmes B."/>
            <person name="Steigerwalt A."/>
            <person name="Villarma A."/>
            <person name="Sheth M."/>
            <person name="Batra D."/>
            <person name="Pryor J."/>
            <person name="Bernardet J.-F."/>
            <person name="Hugo C."/>
            <person name="Kampfer P."/>
            <person name="Newman J."/>
            <person name="Mcquiston J."/>
        </authorList>
    </citation>
    <scope>NUCLEOTIDE SEQUENCE [LARGE SCALE GENOMIC DNA]</scope>
    <source>
        <strain evidence="2">DSM 22165</strain>
    </source>
</reference>